<name>A0A9W6RHR1_9ACTN</name>
<organism evidence="2 3">
    <name type="scientific">Actinoallomurus iriomotensis</name>
    <dbReference type="NCBI Taxonomy" id="478107"/>
    <lineage>
        <taxon>Bacteria</taxon>
        <taxon>Bacillati</taxon>
        <taxon>Actinomycetota</taxon>
        <taxon>Actinomycetes</taxon>
        <taxon>Streptosporangiales</taxon>
        <taxon>Thermomonosporaceae</taxon>
        <taxon>Actinoallomurus</taxon>
    </lineage>
</organism>
<feature type="compositionally biased region" description="Acidic residues" evidence="1">
    <location>
        <begin position="95"/>
        <end position="120"/>
    </location>
</feature>
<reference evidence="2" key="1">
    <citation type="submission" date="2023-03" db="EMBL/GenBank/DDBJ databases">
        <title>Actinoallomurus iriomotensis NBRC 103681.</title>
        <authorList>
            <person name="Ichikawa N."/>
            <person name="Sato H."/>
            <person name="Tonouchi N."/>
        </authorList>
    </citation>
    <scope>NUCLEOTIDE SEQUENCE</scope>
    <source>
        <strain evidence="2">NBRC 103681</strain>
    </source>
</reference>
<dbReference type="EMBL" id="BSTJ01000005">
    <property type="protein sequence ID" value="GLY75943.1"/>
    <property type="molecule type" value="Genomic_DNA"/>
</dbReference>
<evidence type="ECO:0000313" key="2">
    <source>
        <dbReference type="EMBL" id="GLY75943.1"/>
    </source>
</evidence>
<evidence type="ECO:0000256" key="1">
    <source>
        <dbReference type="SAM" id="MobiDB-lite"/>
    </source>
</evidence>
<dbReference type="Proteomes" id="UP001165135">
    <property type="component" value="Unassembled WGS sequence"/>
</dbReference>
<proteinExistence type="predicted"/>
<comment type="caution">
    <text evidence="2">The sequence shown here is derived from an EMBL/GenBank/DDBJ whole genome shotgun (WGS) entry which is preliminary data.</text>
</comment>
<dbReference type="AlphaFoldDB" id="A0A9W6RHR1"/>
<accession>A0A9W6RHR1</accession>
<evidence type="ECO:0000313" key="3">
    <source>
        <dbReference type="Proteomes" id="UP001165135"/>
    </source>
</evidence>
<dbReference type="RefSeq" id="WP_285623625.1">
    <property type="nucleotide sequence ID" value="NZ_BSTJ01000005.1"/>
</dbReference>
<protein>
    <submittedName>
        <fullName evidence="2">Uncharacterized protein</fullName>
    </submittedName>
</protein>
<sequence>MNPCGATTGFFILGRCDRPSVTVCRCGRPVCAEHADAQGLCPECSGAQGYADPYGPGWARGYRRAYYQQASYDYRDPVLYDTYDSYDRDGFDQGDNSDSDSDSDSGDDFDIGGDVGDDSGDGGWIDS</sequence>
<feature type="region of interest" description="Disordered" evidence="1">
    <location>
        <begin position="85"/>
        <end position="127"/>
    </location>
</feature>
<gene>
    <name evidence="2" type="ORF">Airi01_042100</name>
</gene>